<keyword evidence="6" id="KW-1185">Reference proteome</keyword>
<keyword evidence="2 4" id="KW-0472">Membrane</keyword>
<evidence type="ECO:0000256" key="2">
    <source>
        <dbReference type="ARBA" id="ARBA00023136"/>
    </source>
</evidence>
<dbReference type="AlphaFoldDB" id="A0A1E3SSL9"/>
<feature type="compositionally biased region" description="Low complexity" evidence="3">
    <location>
        <begin position="20"/>
        <end position="29"/>
    </location>
</feature>
<sequence length="206" mass="21760">MTVDTKNDNCLAADDSEQPSAADASVQADDVAATRTERAVAEPRRRLTRTRLVVFGLLPAIVLLLAAGAAYARWRVVSVREAQLAGIAAVQSARDGTVALLGYRPDTVENDLTAARERLTGTFRDSYTSLTEQVVIPGAQQKLITAIAKVPAAALVSATASHAVVLVFVDQTTTIGNGSPSDTASSVRVTLDKINNKWLISGFDPV</sequence>
<evidence type="ECO:0000313" key="5">
    <source>
        <dbReference type="EMBL" id="ODR05146.1"/>
    </source>
</evidence>
<evidence type="ECO:0000256" key="3">
    <source>
        <dbReference type="SAM" id="MobiDB-lite"/>
    </source>
</evidence>
<keyword evidence="4" id="KW-1133">Transmembrane helix</keyword>
<evidence type="ECO:0000313" key="6">
    <source>
        <dbReference type="Proteomes" id="UP000094224"/>
    </source>
</evidence>
<gene>
    <name evidence="5" type="ORF">BHQ21_15405</name>
</gene>
<protein>
    <recommendedName>
        <fullName evidence="7">Outer membrane protein</fullName>
    </recommendedName>
</protein>
<dbReference type="PANTHER" id="PTHR37042:SF4">
    <property type="entry name" value="OUTER MEMBRANE PROTEIN RV1973"/>
    <property type="match status" value="1"/>
</dbReference>
<feature type="transmembrane region" description="Helical" evidence="4">
    <location>
        <begin position="52"/>
        <end position="74"/>
    </location>
</feature>
<dbReference type="Proteomes" id="UP000094224">
    <property type="component" value="Unassembled WGS sequence"/>
</dbReference>
<feature type="region of interest" description="Disordered" evidence="3">
    <location>
        <begin position="1"/>
        <end position="29"/>
    </location>
</feature>
<keyword evidence="4" id="KW-0812">Transmembrane</keyword>
<comment type="caution">
    <text evidence="5">The sequence shown here is derived from an EMBL/GenBank/DDBJ whole genome shotgun (WGS) entry which is preliminary data.</text>
</comment>
<dbReference type="GO" id="GO:0016020">
    <property type="term" value="C:membrane"/>
    <property type="evidence" value="ECO:0007669"/>
    <property type="project" value="UniProtKB-SubCell"/>
</dbReference>
<dbReference type="OrthoDB" id="3536396at2"/>
<evidence type="ECO:0008006" key="7">
    <source>
        <dbReference type="Google" id="ProtNLM"/>
    </source>
</evidence>
<dbReference type="PANTHER" id="PTHR37042">
    <property type="entry name" value="OUTER MEMBRANE PROTEIN RV1973"/>
    <property type="match status" value="1"/>
</dbReference>
<organism evidence="5 6">
    <name type="scientific">Mycobacterium sherrisii</name>
    <dbReference type="NCBI Taxonomy" id="243061"/>
    <lineage>
        <taxon>Bacteria</taxon>
        <taxon>Bacillati</taxon>
        <taxon>Actinomycetota</taxon>
        <taxon>Actinomycetes</taxon>
        <taxon>Mycobacteriales</taxon>
        <taxon>Mycobacteriaceae</taxon>
        <taxon>Mycobacterium</taxon>
        <taxon>Mycobacterium simiae complex</taxon>
    </lineage>
</organism>
<evidence type="ECO:0000256" key="4">
    <source>
        <dbReference type="SAM" id="Phobius"/>
    </source>
</evidence>
<accession>A0A1E3SSL9</accession>
<name>A0A1E3SSL9_9MYCO</name>
<evidence type="ECO:0000256" key="1">
    <source>
        <dbReference type="ARBA" id="ARBA00004370"/>
    </source>
</evidence>
<comment type="subcellular location">
    <subcellularLocation>
        <location evidence="1">Membrane</location>
    </subcellularLocation>
</comment>
<dbReference type="STRING" id="243061.AWC25_16510"/>
<reference evidence="6" key="1">
    <citation type="submission" date="2016-09" db="EMBL/GenBank/DDBJ databases">
        <authorList>
            <person name="Greninger A.L."/>
            <person name="Jerome K.R."/>
            <person name="Mcnair B."/>
            <person name="Wallis C."/>
            <person name="Fang F."/>
        </authorList>
    </citation>
    <scope>NUCLEOTIDE SEQUENCE [LARGE SCALE GENOMIC DNA]</scope>
    <source>
        <strain evidence="6">BC1_M4</strain>
    </source>
</reference>
<proteinExistence type="predicted"/>
<dbReference type="EMBL" id="MIHC01000025">
    <property type="protein sequence ID" value="ODR05146.1"/>
    <property type="molecule type" value="Genomic_DNA"/>
</dbReference>